<dbReference type="EMBL" id="UGMS01000001">
    <property type="protein sequence ID" value="STV78743.1"/>
    <property type="molecule type" value="Genomic_DNA"/>
</dbReference>
<name>A0A7H4N5L4_9ENTR</name>
<dbReference type="Gene3D" id="3.30.360.10">
    <property type="entry name" value="Dihydrodipicolinate Reductase, domain 2"/>
    <property type="match status" value="1"/>
</dbReference>
<dbReference type="AlphaFoldDB" id="A0A7H4N5L4"/>
<evidence type="ECO:0000313" key="1">
    <source>
        <dbReference type="EMBL" id="STV78743.1"/>
    </source>
</evidence>
<dbReference type="Proteomes" id="UP000254863">
    <property type="component" value="Unassembled WGS sequence"/>
</dbReference>
<accession>A0A7H4N5L4</accession>
<evidence type="ECO:0000313" key="2">
    <source>
        <dbReference type="Proteomes" id="UP000254863"/>
    </source>
</evidence>
<organism evidence="1 2">
    <name type="scientific">Klebsiella michiganensis</name>
    <dbReference type="NCBI Taxonomy" id="1134687"/>
    <lineage>
        <taxon>Bacteria</taxon>
        <taxon>Pseudomonadati</taxon>
        <taxon>Pseudomonadota</taxon>
        <taxon>Gammaproteobacteria</taxon>
        <taxon>Enterobacterales</taxon>
        <taxon>Enterobacteriaceae</taxon>
        <taxon>Klebsiella/Raoultella group</taxon>
        <taxon>Klebsiella</taxon>
    </lineage>
</organism>
<proteinExistence type="predicted"/>
<reference evidence="1 2" key="1">
    <citation type="submission" date="2018-06" db="EMBL/GenBank/DDBJ databases">
        <authorList>
            <consortium name="Pathogen Informatics"/>
            <person name="Doyle S."/>
        </authorList>
    </citation>
    <scope>NUCLEOTIDE SEQUENCE [LARGE SCALE GENOMIC DNA]</scope>
    <source>
        <strain evidence="1 2">NCTC11685</strain>
    </source>
</reference>
<sequence length="106" mass="11861">MLNTTLFSNTPGGAVVAGRDATLTLDGQFYAPGNFTLAASQGGQVLRWEEPRNRYDQLFYQAEHFAWCVGQGLTDSPIRPLARVLENLSVMDEVRRQIGVIFNEER</sequence>
<protein>
    <submittedName>
        <fullName evidence="1">Oxidoreductase, NAD binding protein</fullName>
    </submittedName>
</protein>
<comment type="caution">
    <text evidence="1">The sequence shown here is derived from an EMBL/GenBank/DDBJ whole genome shotgun (WGS) entry which is preliminary data.</text>
</comment>
<gene>
    <name evidence="1" type="ORF">NCTC11685_02341</name>
</gene>